<sequence>MFKLNVKHADKKTIKERLNVVETPQYKYVLTDDKESVEDDKINIVFPHAEIPQVSSLLDWIVKGEELYITGYNQFGQKRVECRNIQYFIVETEDVFAVLHDSKLIVKLKLYEIEELLQHKEFIRVSKYCLVNIGKIEYIRSALNSKLDLQMKNGDHCEVNRSYLKDFKAALEL</sequence>
<keyword evidence="7" id="KW-1185">Reference proteome</keyword>
<evidence type="ECO:0000313" key="7">
    <source>
        <dbReference type="Proteomes" id="UP000514720"/>
    </source>
</evidence>
<organism evidence="6 7">
    <name type="scientific">Candidatus Xianfuyuplasma coldseepsis</name>
    <dbReference type="NCBI Taxonomy" id="2782163"/>
    <lineage>
        <taxon>Bacteria</taxon>
        <taxon>Bacillati</taxon>
        <taxon>Mycoplasmatota</taxon>
        <taxon>Mollicutes</taxon>
        <taxon>Candidatus Izemoplasmatales</taxon>
        <taxon>Candidatus Izemoplasmataceae</taxon>
        <taxon>Candidatus Xianfuyuplasma</taxon>
    </lineage>
</organism>
<keyword evidence="1" id="KW-0963">Cytoplasm</keyword>
<dbReference type="KEGG" id="xcl:G4Z02_04315"/>
<feature type="domain" description="HTH LytTR-type" evidence="5">
    <location>
        <begin position="69"/>
        <end position="173"/>
    </location>
</feature>
<dbReference type="PANTHER" id="PTHR37299:SF2">
    <property type="entry name" value="HTH LYTTR-TYPE DOMAIN-CONTAINING PROTEIN"/>
    <property type="match status" value="1"/>
</dbReference>
<evidence type="ECO:0000256" key="4">
    <source>
        <dbReference type="ARBA" id="ARBA00023163"/>
    </source>
</evidence>
<proteinExistence type="predicted"/>
<keyword evidence="2" id="KW-0805">Transcription regulation</keyword>
<gene>
    <name evidence="6" type="ORF">G4Z02_04315</name>
</gene>
<dbReference type="InterPro" id="IPR046947">
    <property type="entry name" value="LytR-like"/>
</dbReference>
<protein>
    <submittedName>
        <fullName evidence="6">LytTR family transcriptional regulator</fullName>
    </submittedName>
</protein>
<dbReference type="InterPro" id="IPR007492">
    <property type="entry name" value="LytTR_DNA-bd_dom"/>
</dbReference>
<dbReference type="Gene3D" id="2.40.50.1020">
    <property type="entry name" value="LytTr DNA-binding domain"/>
    <property type="match status" value="1"/>
</dbReference>
<evidence type="ECO:0000256" key="3">
    <source>
        <dbReference type="ARBA" id="ARBA00023125"/>
    </source>
</evidence>
<dbReference type="PROSITE" id="PS50930">
    <property type="entry name" value="HTH_LYTTR"/>
    <property type="match status" value="1"/>
</dbReference>
<dbReference type="Proteomes" id="UP000514720">
    <property type="component" value="Chromosome"/>
</dbReference>
<evidence type="ECO:0000256" key="1">
    <source>
        <dbReference type="ARBA" id="ARBA00022490"/>
    </source>
</evidence>
<keyword evidence="4" id="KW-0804">Transcription</keyword>
<dbReference type="GO" id="GO:0000156">
    <property type="term" value="F:phosphorelay response regulator activity"/>
    <property type="evidence" value="ECO:0007669"/>
    <property type="project" value="InterPro"/>
</dbReference>
<evidence type="ECO:0000313" key="6">
    <source>
        <dbReference type="EMBL" id="QMS85008.1"/>
    </source>
</evidence>
<evidence type="ECO:0000256" key="2">
    <source>
        <dbReference type="ARBA" id="ARBA00023015"/>
    </source>
</evidence>
<name>A0A7L7KTD0_9MOLU</name>
<keyword evidence="3" id="KW-0238">DNA-binding</keyword>
<dbReference type="Pfam" id="PF04397">
    <property type="entry name" value="LytTR"/>
    <property type="match status" value="1"/>
</dbReference>
<reference evidence="6 7" key="1">
    <citation type="submission" date="2020-02" db="EMBL/GenBank/DDBJ databases">
        <authorList>
            <person name="Zheng R.K."/>
            <person name="Sun C.M."/>
        </authorList>
    </citation>
    <scope>NUCLEOTIDE SEQUENCE [LARGE SCALE GENOMIC DNA]</scope>
    <source>
        <strain evidence="7">zrk13</strain>
    </source>
</reference>
<dbReference type="RefSeq" id="WP_258878634.1">
    <property type="nucleotide sequence ID" value="NZ_CP048914.1"/>
</dbReference>
<dbReference type="EMBL" id="CP048914">
    <property type="protein sequence ID" value="QMS85008.1"/>
    <property type="molecule type" value="Genomic_DNA"/>
</dbReference>
<accession>A0A7L7KTD0</accession>
<dbReference type="AlphaFoldDB" id="A0A7L7KTD0"/>
<dbReference type="PANTHER" id="PTHR37299">
    <property type="entry name" value="TRANSCRIPTIONAL REGULATOR-RELATED"/>
    <property type="match status" value="1"/>
</dbReference>
<evidence type="ECO:0000259" key="5">
    <source>
        <dbReference type="PROSITE" id="PS50930"/>
    </source>
</evidence>
<dbReference type="SMART" id="SM00850">
    <property type="entry name" value="LytTR"/>
    <property type="match status" value="1"/>
</dbReference>
<dbReference type="GO" id="GO:0003677">
    <property type="term" value="F:DNA binding"/>
    <property type="evidence" value="ECO:0007669"/>
    <property type="project" value="UniProtKB-KW"/>
</dbReference>